<keyword evidence="5" id="KW-1185">Reference proteome</keyword>
<dbReference type="Gramene" id="OPUNC03G26380.1">
    <property type="protein sequence ID" value="OPUNC03G26380.1"/>
    <property type="gene ID" value="OPUNC03G26380"/>
</dbReference>
<dbReference type="EnsemblPlants" id="OPUNC03G26380.1">
    <property type="protein sequence ID" value="OPUNC03G26380.1"/>
    <property type="gene ID" value="OPUNC03G26380"/>
</dbReference>
<dbReference type="InterPro" id="IPR013083">
    <property type="entry name" value="Znf_RING/FYVE/PHD"/>
</dbReference>
<dbReference type="GO" id="GO:0004842">
    <property type="term" value="F:ubiquitin-protein transferase activity"/>
    <property type="evidence" value="ECO:0007669"/>
    <property type="project" value="TreeGrafter"/>
</dbReference>
<proteinExistence type="predicted"/>
<evidence type="ECO:0000256" key="3">
    <source>
        <dbReference type="ARBA" id="ARBA00022833"/>
    </source>
</evidence>
<evidence type="ECO:0000256" key="2">
    <source>
        <dbReference type="ARBA" id="ARBA00022771"/>
    </source>
</evidence>
<dbReference type="PANTHER" id="PTHR42647">
    <property type="entry name" value="SBP (S-RIBONUCLEASE BINDING PROTEIN) FAMILY PROTEIN"/>
    <property type="match status" value="1"/>
</dbReference>
<reference evidence="4" key="2">
    <citation type="submission" date="2018-05" db="EMBL/GenBank/DDBJ databases">
        <title>OpunRS2 (Oryza punctata Reference Sequence Version 2).</title>
        <authorList>
            <person name="Zhang J."/>
            <person name="Kudrna D."/>
            <person name="Lee S."/>
            <person name="Talag J."/>
            <person name="Welchert J."/>
            <person name="Wing R.A."/>
        </authorList>
    </citation>
    <scope>NUCLEOTIDE SEQUENCE [LARGE SCALE GENOMIC DNA]</scope>
</reference>
<dbReference type="GO" id="GO:0008270">
    <property type="term" value="F:zinc ion binding"/>
    <property type="evidence" value="ECO:0007669"/>
    <property type="project" value="UniProtKB-KW"/>
</dbReference>
<dbReference type="Proteomes" id="UP000026962">
    <property type="component" value="Chromosome 3"/>
</dbReference>
<dbReference type="HOGENOM" id="CLU_038018_3_0_1"/>
<reference evidence="4" key="1">
    <citation type="submission" date="2015-04" db="UniProtKB">
        <authorList>
            <consortium name="EnsemblPlants"/>
        </authorList>
    </citation>
    <scope>IDENTIFICATION</scope>
</reference>
<sequence length="386" mass="41107">MNFIYSRRFCFWLISHSKPRRGSQPDHHKYSLPSLQAPRLLGSFASFSSLYRRTARVLISIAMAVDAHHLHRLPPIQPAAALGESMFSPRQPCFGAAGEVAGAGAVMAGLCQEQQQQQLMQGYQVFVGGGVRQTATPVGAVASGGAAEVMRQYSQVCAAAADAAESGVTFGGGQEAAAPPRKRKRAEVPVVIGAAADVAVAAQARQQLVDVDRLVLHHAAKMWAELAEQRRRHARQMVATVEAAAAKRLRAKDEEIERIGRLNWALEERLKGMYVEAQVWRDLAQSNEATANALRGELEHVLDAQARRGADDAESCCYGENAADDAEEAATSAERRCCCKGCGEAAAVVLLLPCRHLCACAPCAAAAAACPACGCAKNGSVSVNFS</sequence>
<evidence type="ECO:0008006" key="6">
    <source>
        <dbReference type="Google" id="ProtNLM"/>
    </source>
</evidence>
<keyword evidence="1" id="KW-0479">Metal-binding</keyword>
<dbReference type="AlphaFoldDB" id="A0A0E0KH88"/>
<organism evidence="4">
    <name type="scientific">Oryza punctata</name>
    <name type="common">Red rice</name>
    <dbReference type="NCBI Taxonomy" id="4537"/>
    <lineage>
        <taxon>Eukaryota</taxon>
        <taxon>Viridiplantae</taxon>
        <taxon>Streptophyta</taxon>
        <taxon>Embryophyta</taxon>
        <taxon>Tracheophyta</taxon>
        <taxon>Spermatophyta</taxon>
        <taxon>Magnoliopsida</taxon>
        <taxon>Liliopsida</taxon>
        <taxon>Poales</taxon>
        <taxon>Poaceae</taxon>
        <taxon>BOP clade</taxon>
        <taxon>Oryzoideae</taxon>
        <taxon>Oryzeae</taxon>
        <taxon>Oryzinae</taxon>
        <taxon>Oryza</taxon>
    </lineage>
</organism>
<dbReference type="PANTHER" id="PTHR42647:SF12">
    <property type="entry name" value="BOI-RELATED E3 UBIQUITIN-PROTEIN LIGASE 2-RELATED"/>
    <property type="match status" value="1"/>
</dbReference>
<dbReference type="OMA" id="CWEEEAC"/>
<accession>A0A0E0KH88</accession>
<evidence type="ECO:0000313" key="5">
    <source>
        <dbReference type="Proteomes" id="UP000026962"/>
    </source>
</evidence>
<protein>
    <recommendedName>
        <fullName evidence="6">RING-type domain-containing protein</fullName>
    </recommendedName>
</protein>
<evidence type="ECO:0000313" key="4">
    <source>
        <dbReference type="EnsemblPlants" id="OPUNC03G26380.1"/>
    </source>
</evidence>
<name>A0A0E0KH88_ORYPU</name>
<dbReference type="PIRSF" id="PIRSF036836">
    <property type="entry name" value="RNase_bind_SBP1"/>
    <property type="match status" value="1"/>
</dbReference>
<dbReference type="GO" id="GO:0043067">
    <property type="term" value="P:regulation of programmed cell death"/>
    <property type="evidence" value="ECO:0007669"/>
    <property type="project" value="TreeGrafter"/>
</dbReference>
<evidence type="ECO:0000256" key="1">
    <source>
        <dbReference type="ARBA" id="ARBA00022723"/>
    </source>
</evidence>
<dbReference type="STRING" id="4537.A0A0E0KH88"/>
<keyword evidence="3" id="KW-0862">Zinc</keyword>
<keyword evidence="2" id="KW-0863">Zinc-finger</keyword>
<dbReference type="Gene3D" id="3.30.40.10">
    <property type="entry name" value="Zinc/RING finger domain, C3HC4 (zinc finger)"/>
    <property type="match status" value="1"/>
</dbReference>
<dbReference type="eggNOG" id="KOG1100">
    <property type="taxonomic scope" value="Eukaryota"/>
</dbReference>